<dbReference type="AlphaFoldDB" id="A0A0X3PAC1"/>
<feature type="region of interest" description="Disordered" evidence="1">
    <location>
        <begin position="22"/>
        <end position="41"/>
    </location>
</feature>
<proteinExistence type="predicted"/>
<evidence type="ECO:0000256" key="2">
    <source>
        <dbReference type="SAM" id="Phobius"/>
    </source>
</evidence>
<keyword evidence="2" id="KW-0472">Membrane</keyword>
<keyword evidence="2" id="KW-1133">Transmembrane helix</keyword>
<gene>
    <name evidence="3" type="ORF">TR114034</name>
</gene>
<dbReference type="EMBL" id="GEEE01014582">
    <property type="protein sequence ID" value="JAP48643.1"/>
    <property type="molecule type" value="Transcribed_RNA"/>
</dbReference>
<feature type="transmembrane region" description="Helical" evidence="2">
    <location>
        <begin position="847"/>
        <end position="868"/>
    </location>
</feature>
<evidence type="ECO:0000256" key="1">
    <source>
        <dbReference type="SAM" id="MobiDB-lite"/>
    </source>
</evidence>
<keyword evidence="2" id="KW-0812">Transmembrane</keyword>
<sequence>MGLISCLEPSFKNKNSWRPKIKLSRKRESKISPRTPGRRNTHCTEDLREILDLTLCALEQTFLSEKHSGRWTSADFHQEPLKILQNLCKFDLNNAADVSRTKSSRCRCRTKERIFVGNANSNSNLARPTKSSTLAGKVLSTATANGSTWPFWNKRRGNTYSMYEPLQPKFTRQNLVDILDRDFPNKGKHIPALLQNREMGFLRPRNQGDKAGQLSWEMPGRKTLLRSSIARKNREAVTDYINEVIKTNRTPLIHRVSSKGTTRHLKKTHHEGLISQNGVNAPSKKFSDRLSNSVNTAVDSKALGAKETLKVEEVTRVDCLLKTDRSPETYKRHKLVGNSNRPSSACPKVTLTTLLTHKPQNVGCIEGVRLDNAYRSASVNLVNRQDTPSRSDKMNRIGGTVIIEGAPSNLRTGKFLGKSTQSPSDWSVSIIPLEKHEQLDVRYTQKPPVPKVTNSPICLKVDSMMGIEHPGLADIPLNLRMHTVFYCGVGRRTYAALSREPPPAALRYFANSVVLFSNVLSYDWLTERIVSVWADACLVSSMQTNNSVESLLFACVCPATGDAGAAVRGHWELQCFNGVSIWEDGLGVISSLNTELTSVAVDNQVAWIVINLATRIPVYTPLQVWKKHRLFIRNLNILPHFLLLPALPKQSLIWRNSCLVKLIQRKQIILSASHCLPATGYSICFPTKHCKVSLKSAKVTHKGETIPDFVERGFEVRSEHCIFRDVEARPNHATCIEVLTLETLTENMTRSELRECPMVKTVVRMIEAYMLLPEPWKVAKTRRLYRIQPTHLTRTSCPDGDRSTSARLMHSARTRKTFWQCICLNACICLGLVTGKICFFQMSSGDLASLFGVTSAYLTVVSFVSLHYPKRRGNS</sequence>
<protein>
    <submittedName>
        <fullName evidence="3">Uncharacterized protein</fullName>
    </submittedName>
</protein>
<reference evidence="3" key="1">
    <citation type="submission" date="2016-01" db="EMBL/GenBank/DDBJ databases">
        <title>Reference transcriptome for the parasite Schistocephalus solidus: insights into the molecular evolution of parasitism.</title>
        <authorList>
            <person name="Hebert F.O."/>
            <person name="Grambauer S."/>
            <person name="Barber I."/>
            <person name="Landry C.R."/>
            <person name="Aubin-Horth N."/>
        </authorList>
    </citation>
    <scope>NUCLEOTIDE SEQUENCE</scope>
</reference>
<organism evidence="3">
    <name type="scientific">Schistocephalus solidus</name>
    <name type="common">Tapeworm</name>
    <dbReference type="NCBI Taxonomy" id="70667"/>
    <lineage>
        <taxon>Eukaryota</taxon>
        <taxon>Metazoa</taxon>
        <taxon>Spiralia</taxon>
        <taxon>Lophotrochozoa</taxon>
        <taxon>Platyhelminthes</taxon>
        <taxon>Cestoda</taxon>
        <taxon>Eucestoda</taxon>
        <taxon>Diphyllobothriidea</taxon>
        <taxon>Diphyllobothriidae</taxon>
        <taxon>Schistocephalus</taxon>
    </lineage>
</organism>
<name>A0A0X3PAC1_SCHSO</name>
<accession>A0A0X3PAC1</accession>
<evidence type="ECO:0000313" key="3">
    <source>
        <dbReference type="EMBL" id="JAP48643.1"/>
    </source>
</evidence>
<feature type="transmembrane region" description="Helical" evidence="2">
    <location>
        <begin position="817"/>
        <end position="835"/>
    </location>
</feature>